<comment type="similarity">
    <text evidence="1 7">Belongs to the peptidase S1B family.</text>
</comment>
<evidence type="ECO:0000256" key="6">
    <source>
        <dbReference type="PIRSR" id="PIRSR608256-1"/>
    </source>
</evidence>
<sequence length="249" mass="27335">MKKSKKCYLALIVVLFITLVMPNENTPSTPVAFAEKGNSYIIKDSDRPPHNVVGKLLEGNVYGTGFVIGDNTVLTNKHVAKKMKVNSSVFKLGLNGGNHGKKLLGEYIVTGMKYPPNAHDDVAILTVRSKNGSLPLSKVVKPANIANANFINKDWMKTEQNNLHIAGYPGNRNTNMMWGSSGHLLDYAFKSDRIFVADFDGYRGSSGSPVFDSQNQVIGIHNSDYGADSGRTGGFLFKDDLYEFIVNNR</sequence>
<dbReference type="EMBL" id="AAXKXX010000001">
    <property type="protein sequence ID" value="EGQ4383854.1"/>
    <property type="molecule type" value="Genomic_DNA"/>
</dbReference>
<dbReference type="InterPro" id="IPR008353">
    <property type="entry name" value="Peptidase_S1B_tx"/>
</dbReference>
<dbReference type="PRINTS" id="PR00839">
    <property type="entry name" value="V8PROTEASE"/>
</dbReference>
<feature type="active site" description="Charge relay system" evidence="6">
    <location>
        <position position="121"/>
    </location>
</feature>
<dbReference type="RefSeq" id="WP_096535728.1">
    <property type="nucleotide sequence ID" value="NZ_BAAFHU010000162.1"/>
</dbReference>
<dbReference type="SUPFAM" id="SSF50494">
    <property type="entry name" value="Trypsin-like serine proteases"/>
    <property type="match status" value="1"/>
</dbReference>
<keyword evidence="9" id="KW-1185">Reference proteome</keyword>
<organism evidence="8 9">
    <name type="scientific">Staphylococcus pseudintermedius</name>
    <dbReference type="NCBI Taxonomy" id="283734"/>
    <lineage>
        <taxon>Bacteria</taxon>
        <taxon>Bacillati</taxon>
        <taxon>Bacillota</taxon>
        <taxon>Bacilli</taxon>
        <taxon>Bacillales</taxon>
        <taxon>Staphylococcaceae</taxon>
        <taxon>Staphylococcus</taxon>
        <taxon>Staphylococcus intermedius group</taxon>
    </lineage>
</organism>
<keyword evidence="5 7" id="KW-0720">Serine protease</keyword>
<dbReference type="EC" id="3.4.21.-" evidence="7"/>
<evidence type="ECO:0000313" key="8">
    <source>
        <dbReference type="EMBL" id="EGQ4383854.1"/>
    </source>
</evidence>
<dbReference type="AlphaFoldDB" id="A0A8H9BUN5"/>
<evidence type="ECO:0000256" key="4">
    <source>
        <dbReference type="ARBA" id="ARBA00022801"/>
    </source>
</evidence>
<feature type="active site" description="Charge relay system" evidence="6">
    <location>
        <position position="78"/>
    </location>
</feature>
<proteinExistence type="inferred from homology"/>
<dbReference type="InterPro" id="IPR028301">
    <property type="entry name" value="V8_his_AS"/>
</dbReference>
<keyword evidence="2 7" id="KW-0645">Protease</keyword>
<feature type="active site" description="Charge relay system" evidence="6">
    <location>
        <position position="206"/>
    </location>
</feature>
<dbReference type="PANTHER" id="PTHR15462:SF8">
    <property type="entry name" value="SERINE PROTEASE"/>
    <property type="match status" value="1"/>
</dbReference>
<protein>
    <recommendedName>
        <fullName evidence="7">Serine protease</fullName>
        <ecNumber evidence="7">3.4.21.-</ecNumber>
    </recommendedName>
</protein>
<feature type="signal peptide" evidence="7">
    <location>
        <begin position="1"/>
        <end position="22"/>
    </location>
</feature>
<dbReference type="PANTHER" id="PTHR15462">
    <property type="entry name" value="SERINE PROTEASE"/>
    <property type="match status" value="1"/>
</dbReference>
<dbReference type="InterPro" id="IPR043504">
    <property type="entry name" value="Peptidase_S1_PA_chymotrypsin"/>
</dbReference>
<dbReference type="GO" id="GO:0006508">
    <property type="term" value="P:proteolysis"/>
    <property type="evidence" value="ECO:0007669"/>
    <property type="project" value="UniProtKB-KW"/>
</dbReference>
<dbReference type="Proteomes" id="UP000600220">
    <property type="component" value="Unassembled WGS sequence"/>
</dbReference>
<feature type="chain" id="PRO_5039754165" description="Serine protease" evidence="7">
    <location>
        <begin position="23"/>
        <end position="249"/>
    </location>
</feature>
<evidence type="ECO:0000256" key="3">
    <source>
        <dbReference type="ARBA" id="ARBA00022729"/>
    </source>
</evidence>
<accession>A0A8H9BUN5</accession>
<gene>
    <name evidence="8" type="ORF">EGV54_01890</name>
</gene>
<dbReference type="GO" id="GO:0004252">
    <property type="term" value="F:serine-type endopeptidase activity"/>
    <property type="evidence" value="ECO:0007669"/>
    <property type="project" value="InterPro"/>
</dbReference>
<reference evidence="8 9" key="1">
    <citation type="submission" date="2018-11" db="EMBL/GenBank/DDBJ databases">
        <authorList>
            <consortium name="Veterinary Laboratory Investigation and Response Network"/>
        </authorList>
    </citation>
    <scope>NUCLEOTIDE SEQUENCE [LARGE SCALE GENOMIC DNA]</scope>
    <source>
        <strain evidence="8 9">SPSE-18-VL-LA-PA-Ryan-0021</strain>
    </source>
</reference>
<comment type="caution">
    <text evidence="8">The sequence shown here is derived from an EMBL/GenBank/DDBJ whole genome shotgun (WGS) entry which is preliminary data.</text>
</comment>
<dbReference type="GeneID" id="93823020"/>
<keyword evidence="4 7" id="KW-0378">Hydrolase</keyword>
<evidence type="ECO:0000256" key="7">
    <source>
        <dbReference type="RuleBase" id="RU004296"/>
    </source>
</evidence>
<dbReference type="Pfam" id="PF13365">
    <property type="entry name" value="Trypsin_2"/>
    <property type="match status" value="1"/>
</dbReference>
<evidence type="ECO:0000256" key="5">
    <source>
        <dbReference type="ARBA" id="ARBA00022825"/>
    </source>
</evidence>
<evidence type="ECO:0000313" key="9">
    <source>
        <dbReference type="Proteomes" id="UP000600220"/>
    </source>
</evidence>
<dbReference type="InterPro" id="IPR008256">
    <property type="entry name" value="Peptidase_S1B"/>
</dbReference>
<name>A0A8H9BUN5_STAPS</name>
<dbReference type="PRINTS" id="PR01774">
    <property type="entry name" value="EXFOLTOXIN"/>
</dbReference>
<dbReference type="InterPro" id="IPR050966">
    <property type="entry name" value="Glutamyl_endopeptidase"/>
</dbReference>
<keyword evidence="3 7" id="KW-0732">Signal</keyword>
<dbReference type="PROSITE" id="PS00672">
    <property type="entry name" value="V8_HIS"/>
    <property type="match status" value="1"/>
</dbReference>
<dbReference type="Gene3D" id="2.40.10.10">
    <property type="entry name" value="Trypsin-like serine proteases"/>
    <property type="match status" value="2"/>
</dbReference>
<dbReference type="InterPro" id="IPR009003">
    <property type="entry name" value="Peptidase_S1_PA"/>
</dbReference>
<evidence type="ECO:0000256" key="1">
    <source>
        <dbReference type="ARBA" id="ARBA00008764"/>
    </source>
</evidence>
<evidence type="ECO:0000256" key="2">
    <source>
        <dbReference type="ARBA" id="ARBA00022670"/>
    </source>
</evidence>